<reference evidence="2 4" key="1">
    <citation type="journal article" date="2015" name="Int. J. Syst. Evol. Microbiol.">
        <title>Exiguobacterium enclense sp. nov., isolated from sediment.</title>
        <authorList>
            <person name="Dastager S.G."/>
            <person name="Mawlankar R."/>
            <person name="Sonalkar V.V."/>
            <person name="Thorat M.N."/>
            <person name="Mual P."/>
            <person name="Verma A."/>
            <person name="Krishnamurthi S."/>
            <person name="Tang S.K."/>
            <person name="Li W.J."/>
        </authorList>
    </citation>
    <scope>NUCLEOTIDE SEQUENCE [LARGE SCALE GENOMIC DNA]</scope>
    <source>
        <strain evidence="2 4">NIO-1109</strain>
    </source>
</reference>
<feature type="transmembrane region" description="Helical" evidence="1">
    <location>
        <begin position="5"/>
        <end position="24"/>
    </location>
</feature>
<keyword evidence="5" id="KW-1185">Reference proteome</keyword>
<keyword evidence="1" id="KW-0812">Transmembrane</keyword>
<keyword evidence="1" id="KW-0472">Membrane</keyword>
<evidence type="ECO:0000313" key="3">
    <source>
        <dbReference type="EMBL" id="MEI4460919.1"/>
    </source>
</evidence>
<name>A0A0V8GCN2_9BACL</name>
<organism evidence="2 4">
    <name type="scientific">Exiguobacterium indicum</name>
    <dbReference type="NCBI Taxonomy" id="296995"/>
    <lineage>
        <taxon>Bacteria</taxon>
        <taxon>Bacillati</taxon>
        <taxon>Bacillota</taxon>
        <taxon>Bacilli</taxon>
        <taxon>Bacillales</taxon>
        <taxon>Bacillales Family XII. Incertae Sedis</taxon>
        <taxon>Exiguobacterium</taxon>
    </lineage>
</organism>
<sequence length="136" mass="15112">MLKRLLAVIMTTGLVCTVLTYISYTPITEREANTMYDSFGSTFLSYVLFALPIILLSGFLLDFIIGMIINRSSTTLAYVPTVVGYGMYGIVIASLLILLTTKDEFDLPLSFTIATLTAMIYYSLSVVFNRLSQHAH</sequence>
<evidence type="ECO:0000256" key="1">
    <source>
        <dbReference type="SAM" id="Phobius"/>
    </source>
</evidence>
<comment type="caution">
    <text evidence="2">The sequence shown here is derived from an EMBL/GenBank/DDBJ whole genome shotgun (WGS) entry which is preliminary data.</text>
</comment>
<dbReference type="OrthoDB" id="2357374at2"/>
<dbReference type="EMBL" id="LNQL01000006">
    <property type="protein sequence ID" value="KSU47954.1"/>
    <property type="molecule type" value="Genomic_DNA"/>
</dbReference>
<proteinExistence type="predicted"/>
<dbReference type="RefSeq" id="WP_023468302.1">
    <property type="nucleotide sequence ID" value="NZ_FMYN01000006.1"/>
</dbReference>
<keyword evidence="1" id="KW-1133">Transmembrane helix</keyword>
<dbReference type="GeneID" id="90836710"/>
<dbReference type="Proteomes" id="UP001387110">
    <property type="component" value="Unassembled WGS sequence"/>
</dbReference>
<gene>
    <name evidence="2" type="ORF">AS033_14970</name>
    <name evidence="3" type="ORF">SZL87_00635</name>
</gene>
<dbReference type="Proteomes" id="UP000053797">
    <property type="component" value="Unassembled WGS sequence"/>
</dbReference>
<evidence type="ECO:0000313" key="2">
    <source>
        <dbReference type="EMBL" id="KSU47954.1"/>
    </source>
</evidence>
<dbReference type="AlphaFoldDB" id="A0A0V8GCN2"/>
<protein>
    <submittedName>
        <fullName evidence="2">Uncharacterized protein</fullName>
    </submittedName>
</protein>
<feature type="transmembrane region" description="Helical" evidence="1">
    <location>
        <begin position="76"/>
        <end position="99"/>
    </location>
</feature>
<evidence type="ECO:0000313" key="4">
    <source>
        <dbReference type="Proteomes" id="UP000053797"/>
    </source>
</evidence>
<dbReference type="EMBL" id="JBAWKY010000001">
    <property type="protein sequence ID" value="MEI4460919.1"/>
    <property type="molecule type" value="Genomic_DNA"/>
</dbReference>
<feature type="transmembrane region" description="Helical" evidence="1">
    <location>
        <begin position="111"/>
        <end position="131"/>
    </location>
</feature>
<feature type="transmembrane region" description="Helical" evidence="1">
    <location>
        <begin position="44"/>
        <end position="69"/>
    </location>
</feature>
<evidence type="ECO:0000313" key="5">
    <source>
        <dbReference type="Proteomes" id="UP001387110"/>
    </source>
</evidence>
<accession>A0A0V8GCN2</accession>
<reference evidence="3 5" key="2">
    <citation type="submission" date="2023-12" db="EMBL/GenBank/DDBJ databases">
        <authorList>
            <person name="Easwaran N."/>
            <person name="Lazarus H.P.S."/>
        </authorList>
    </citation>
    <scope>NUCLEOTIDE SEQUENCE [LARGE SCALE GENOMIC DNA]</scope>
    <source>
        <strain evidence="3 5">VIT-2023</strain>
    </source>
</reference>